<feature type="region of interest" description="Disordered" evidence="1">
    <location>
        <begin position="49"/>
        <end position="83"/>
    </location>
</feature>
<dbReference type="AlphaFoldDB" id="A0A9D4QMW5"/>
<sequence>MPRSFKPQAVHEQGVNLIRISSETLQKFRESRGKNASVNKRIKLAANFKRNAGNRGRSGKHRHQKNKQKFAKQNRPLEDLFNRPSNVETSVELLYLLSERYEKKKKYQQSETNDTLLSSSKKDDHSSCSNYRGIALL</sequence>
<protein>
    <submittedName>
        <fullName evidence="2">Uncharacterized protein</fullName>
    </submittedName>
</protein>
<reference evidence="2" key="1">
    <citation type="journal article" date="2019" name="bioRxiv">
        <title>The Genome of the Zebra Mussel, Dreissena polymorpha: A Resource for Invasive Species Research.</title>
        <authorList>
            <person name="McCartney M.A."/>
            <person name="Auch B."/>
            <person name="Kono T."/>
            <person name="Mallez S."/>
            <person name="Zhang Y."/>
            <person name="Obille A."/>
            <person name="Becker A."/>
            <person name="Abrahante J.E."/>
            <person name="Garbe J."/>
            <person name="Badalamenti J.P."/>
            <person name="Herman A."/>
            <person name="Mangelson H."/>
            <person name="Liachko I."/>
            <person name="Sullivan S."/>
            <person name="Sone E.D."/>
            <person name="Koren S."/>
            <person name="Silverstein K.A.T."/>
            <person name="Beckman K.B."/>
            <person name="Gohl D.M."/>
        </authorList>
    </citation>
    <scope>NUCLEOTIDE SEQUENCE</scope>
    <source>
        <strain evidence="2">Duluth1</strain>
        <tissue evidence="2">Whole animal</tissue>
    </source>
</reference>
<proteinExistence type="predicted"/>
<gene>
    <name evidence="2" type="ORF">DPMN_109396</name>
</gene>
<evidence type="ECO:0000256" key="1">
    <source>
        <dbReference type="SAM" id="MobiDB-lite"/>
    </source>
</evidence>
<feature type="compositionally biased region" description="Basic residues" evidence="1">
    <location>
        <begin position="57"/>
        <end position="72"/>
    </location>
</feature>
<dbReference type="EMBL" id="JAIWYP010000004">
    <property type="protein sequence ID" value="KAH3836027.1"/>
    <property type="molecule type" value="Genomic_DNA"/>
</dbReference>
<keyword evidence="3" id="KW-1185">Reference proteome</keyword>
<evidence type="ECO:0000313" key="3">
    <source>
        <dbReference type="Proteomes" id="UP000828390"/>
    </source>
</evidence>
<dbReference type="Proteomes" id="UP000828390">
    <property type="component" value="Unassembled WGS sequence"/>
</dbReference>
<name>A0A9D4QMW5_DREPO</name>
<accession>A0A9D4QMW5</accession>
<organism evidence="2 3">
    <name type="scientific">Dreissena polymorpha</name>
    <name type="common">Zebra mussel</name>
    <name type="synonym">Mytilus polymorpha</name>
    <dbReference type="NCBI Taxonomy" id="45954"/>
    <lineage>
        <taxon>Eukaryota</taxon>
        <taxon>Metazoa</taxon>
        <taxon>Spiralia</taxon>
        <taxon>Lophotrochozoa</taxon>
        <taxon>Mollusca</taxon>
        <taxon>Bivalvia</taxon>
        <taxon>Autobranchia</taxon>
        <taxon>Heteroconchia</taxon>
        <taxon>Euheterodonta</taxon>
        <taxon>Imparidentia</taxon>
        <taxon>Neoheterodontei</taxon>
        <taxon>Myida</taxon>
        <taxon>Dreissenoidea</taxon>
        <taxon>Dreissenidae</taxon>
        <taxon>Dreissena</taxon>
    </lineage>
</organism>
<reference evidence="2" key="2">
    <citation type="submission" date="2020-11" db="EMBL/GenBank/DDBJ databases">
        <authorList>
            <person name="McCartney M.A."/>
            <person name="Auch B."/>
            <person name="Kono T."/>
            <person name="Mallez S."/>
            <person name="Becker A."/>
            <person name="Gohl D.M."/>
            <person name="Silverstein K.A.T."/>
            <person name="Koren S."/>
            <person name="Bechman K.B."/>
            <person name="Herman A."/>
            <person name="Abrahante J.E."/>
            <person name="Garbe J."/>
        </authorList>
    </citation>
    <scope>NUCLEOTIDE SEQUENCE</scope>
    <source>
        <strain evidence="2">Duluth1</strain>
        <tissue evidence="2">Whole animal</tissue>
    </source>
</reference>
<evidence type="ECO:0000313" key="2">
    <source>
        <dbReference type="EMBL" id="KAH3836027.1"/>
    </source>
</evidence>
<comment type="caution">
    <text evidence="2">The sequence shown here is derived from an EMBL/GenBank/DDBJ whole genome shotgun (WGS) entry which is preliminary data.</text>
</comment>
<feature type="region of interest" description="Disordered" evidence="1">
    <location>
        <begin position="106"/>
        <end position="137"/>
    </location>
</feature>